<protein>
    <submittedName>
        <fullName evidence="2">Uncharacterized protein</fullName>
    </submittedName>
</protein>
<feature type="non-terminal residue" evidence="2">
    <location>
        <position position="163"/>
    </location>
</feature>
<dbReference type="EMBL" id="AXCY01000343">
    <property type="protein sequence ID" value="KGM08318.1"/>
    <property type="molecule type" value="Genomic_DNA"/>
</dbReference>
<sequence length="163" mass="15706">RADRSHDGAAARSAPAQEAAARPEQGSVPGPRPAPQASGPRADVQPAPQDPTTQAPTAQDRPADAAVDRPAARGDAPEAPVRVGTAPDGVRYWVPDRPGAAPPVGKPFAVVTPSGPVRSLPSGPAAPADAPTRASGGAVPGAPAARASAPDAAGAGASPAAAS</sequence>
<comment type="caution">
    <text evidence="2">The sequence shown here is derived from an EMBL/GenBank/DDBJ whole genome shotgun (WGS) entry which is preliminary data.</text>
</comment>
<feature type="compositionally biased region" description="Basic and acidic residues" evidence="1">
    <location>
        <begin position="61"/>
        <end position="76"/>
    </location>
</feature>
<gene>
    <name evidence="2" type="ORF">N868_11210</name>
</gene>
<name>A0A0A0BII9_9CELL</name>
<feature type="region of interest" description="Disordered" evidence="1">
    <location>
        <begin position="1"/>
        <end position="163"/>
    </location>
</feature>
<organism evidence="2 3">
    <name type="scientific">Cellulomonas carbonis T26</name>
    <dbReference type="NCBI Taxonomy" id="947969"/>
    <lineage>
        <taxon>Bacteria</taxon>
        <taxon>Bacillati</taxon>
        <taxon>Actinomycetota</taxon>
        <taxon>Actinomycetes</taxon>
        <taxon>Micrococcales</taxon>
        <taxon>Cellulomonadaceae</taxon>
        <taxon>Cellulomonas</taxon>
    </lineage>
</organism>
<proteinExistence type="predicted"/>
<feature type="non-terminal residue" evidence="2">
    <location>
        <position position="1"/>
    </location>
</feature>
<reference evidence="2 3" key="2">
    <citation type="journal article" date="2015" name="Stand. Genomic Sci.">
        <title>Draft genome sequence of Cellulomonas carbonis T26(T) and comparative analysis of six Cellulomonas genomes.</title>
        <authorList>
            <person name="Zhuang W."/>
            <person name="Zhang S."/>
            <person name="Xia X."/>
            <person name="Wang G."/>
        </authorList>
    </citation>
    <scope>NUCLEOTIDE SEQUENCE [LARGE SCALE GENOMIC DNA]</scope>
    <source>
        <strain evidence="2 3">T26</strain>
    </source>
</reference>
<evidence type="ECO:0000313" key="2">
    <source>
        <dbReference type="EMBL" id="KGM08318.1"/>
    </source>
</evidence>
<dbReference type="Proteomes" id="UP000029839">
    <property type="component" value="Unassembled WGS sequence"/>
</dbReference>
<keyword evidence="3" id="KW-1185">Reference proteome</keyword>
<evidence type="ECO:0000256" key="1">
    <source>
        <dbReference type="SAM" id="MobiDB-lite"/>
    </source>
</evidence>
<reference evidence="2 3" key="1">
    <citation type="submission" date="2013-08" db="EMBL/GenBank/DDBJ databases">
        <title>Genome sequencing of Cellulomonas carbonis T26.</title>
        <authorList>
            <person name="Chen F."/>
            <person name="Li Y."/>
            <person name="Wang G."/>
        </authorList>
    </citation>
    <scope>NUCLEOTIDE SEQUENCE [LARGE SCALE GENOMIC DNA]</scope>
    <source>
        <strain evidence="2 3">T26</strain>
    </source>
</reference>
<feature type="compositionally biased region" description="Low complexity" evidence="1">
    <location>
        <begin position="10"/>
        <end position="25"/>
    </location>
</feature>
<feature type="compositionally biased region" description="Low complexity" evidence="1">
    <location>
        <begin position="134"/>
        <end position="163"/>
    </location>
</feature>
<accession>A0A0A0BII9</accession>
<feature type="compositionally biased region" description="Low complexity" evidence="1">
    <location>
        <begin position="45"/>
        <end position="60"/>
    </location>
</feature>
<dbReference type="AlphaFoldDB" id="A0A0A0BII9"/>
<evidence type="ECO:0000313" key="3">
    <source>
        <dbReference type="Proteomes" id="UP000029839"/>
    </source>
</evidence>